<proteinExistence type="predicted"/>
<reference evidence="2 3" key="1">
    <citation type="submission" date="2021-06" db="EMBL/GenBank/DDBJ databases">
        <title>Chromosome-level genome assembly of the red-tail catfish (Hemibagrus wyckioides).</title>
        <authorList>
            <person name="Shao F."/>
        </authorList>
    </citation>
    <scope>NUCLEOTIDE SEQUENCE [LARGE SCALE GENOMIC DNA]</scope>
    <source>
        <strain evidence="2">EC202008001</strain>
        <tissue evidence="2">Blood</tissue>
    </source>
</reference>
<comment type="caution">
    <text evidence="2">The sequence shown here is derived from an EMBL/GenBank/DDBJ whole genome shotgun (WGS) entry which is preliminary data.</text>
</comment>
<evidence type="ECO:0000313" key="3">
    <source>
        <dbReference type="Proteomes" id="UP000824219"/>
    </source>
</evidence>
<evidence type="ECO:0008006" key="4">
    <source>
        <dbReference type="Google" id="ProtNLM"/>
    </source>
</evidence>
<dbReference type="AlphaFoldDB" id="A0A9D3NYE7"/>
<feature type="chain" id="PRO_5039565631" description="Secreted protein" evidence="1">
    <location>
        <begin position="17"/>
        <end position="106"/>
    </location>
</feature>
<evidence type="ECO:0000313" key="2">
    <source>
        <dbReference type="EMBL" id="KAG7330826.1"/>
    </source>
</evidence>
<keyword evidence="1" id="KW-0732">Signal</keyword>
<sequence length="106" mass="12030">MLILLVVYGIYSEWACFEFSHAPPSACHCAPSRAVCSGLREQVHLVWFCLLSLCNTENKHPTHRCEVELFRHFALLPIVSVLAAIVTWRPSHLDSSEVKSLPIPRF</sequence>
<name>A0A9D3NYE7_9TELE</name>
<dbReference type="Proteomes" id="UP000824219">
    <property type="component" value="Linkage Group LG06"/>
</dbReference>
<dbReference type="EMBL" id="JAHKSW010000006">
    <property type="protein sequence ID" value="KAG7330826.1"/>
    <property type="molecule type" value="Genomic_DNA"/>
</dbReference>
<organism evidence="2 3">
    <name type="scientific">Hemibagrus wyckioides</name>
    <dbReference type="NCBI Taxonomy" id="337641"/>
    <lineage>
        <taxon>Eukaryota</taxon>
        <taxon>Metazoa</taxon>
        <taxon>Chordata</taxon>
        <taxon>Craniata</taxon>
        <taxon>Vertebrata</taxon>
        <taxon>Euteleostomi</taxon>
        <taxon>Actinopterygii</taxon>
        <taxon>Neopterygii</taxon>
        <taxon>Teleostei</taxon>
        <taxon>Ostariophysi</taxon>
        <taxon>Siluriformes</taxon>
        <taxon>Bagridae</taxon>
        <taxon>Hemibagrus</taxon>
    </lineage>
</organism>
<accession>A0A9D3NYE7</accession>
<evidence type="ECO:0000256" key="1">
    <source>
        <dbReference type="SAM" id="SignalP"/>
    </source>
</evidence>
<keyword evidence="3" id="KW-1185">Reference proteome</keyword>
<protein>
    <recommendedName>
        <fullName evidence="4">Secreted protein</fullName>
    </recommendedName>
</protein>
<gene>
    <name evidence="2" type="ORF">KOW79_004795</name>
</gene>
<feature type="signal peptide" evidence="1">
    <location>
        <begin position="1"/>
        <end position="16"/>
    </location>
</feature>